<feature type="region of interest" description="Disordered" evidence="8">
    <location>
        <begin position="216"/>
        <end position="243"/>
    </location>
</feature>
<accession>A0A162AME3</accession>
<feature type="domain" description="Saposin B-type" evidence="10">
    <location>
        <begin position="38"/>
        <end position="166"/>
    </location>
</feature>
<dbReference type="PROSITE" id="PS00101">
    <property type="entry name" value="HEXAPEP_TRANSFERASES"/>
    <property type="match status" value="1"/>
</dbReference>
<name>A0A162AME3_DAUCS</name>
<keyword evidence="9" id="KW-0732">Signal</keyword>
<dbReference type="SUPFAM" id="SSF51161">
    <property type="entry name" value="Trimeric LpxA-like enzymes"/>
    <property type="match status" value="1"/>
</dbReference>
<reference evidence="11" key="1">
    <citation type="journal article" date="2016" name="Nat. Genet.">
        <title>A high-quality carrot genome assembly provides new insights into carotenoid accumulation and asterid genome evolution.</title>
        <authorList>
            <person name="Iorizzo M."/>
            <person name="Ellison S."/>
            <person name="Senalik D."/>
            <person name="Zeng P."/>
            <person name="Satapoomin P."/>
            <person name="Huang J."/>
            <person name="Bowman M."/>
            <person name="Iovene M."/>
            <person name="Sanseverino W."/>
            <person name="Cavagnaro P."/>
            <person name="Yildiz M."/>
            <person name="Macko-Podgorni A."/>
            <person name="Moranska E."/>
            <person name="Grzebelus E."/>
            <person name="Grzebelus D."/>
            <person name="Ashrafi H."/>
            <person name="Zheng Z."/>
            <person name="Cheng S."/>
            <person name="Spooner D."/>
            <person name="Van Deynze A."/>
            <person name="Simon P."/>
        </authorList>
    </citation>
    <scope>NUCLEOTIDE SEQUENCE [LARGE SCALE GENOMIC DNA]</scope>
    <source>
        <tissue evidence="11">Leaf</tissue>
    </source>
</reference>
<evidence type="ECO:0000256" key="5">
    <source>
        <dbReference type="ARBA" id="ARBA00022679"/>
    </source>
</evidence>
<comment type="caution">
    <text evidence="11">The sequence shown here is derived from an EMBL/GenBank/DDBJ whole genome shotgun (WGS) entry which is preliminary data.</text>
</comment>
<keyword evidence="7" id="KW-0012">Acyltransferase</keyword>
<dbReference type="GO" id="GO:0009001">
    <property type="term" value="F:serine O-acetyltransferase activity"/>
    <property type="evidence" value="ECO:0007669"/>
    <property type="project" value="UniProtKB-EC"/>
</dbReference>
<dbReference type="InterPro" id="IPR042122">
    <property type="entry name" value="Ser_AcTrfase_N_sf"/>
</dbReference>
<dbReference type="Pfam" id="PF14602">
    <property type="entry name" value="Hexapep_2"/>
    <property type="match status" value="1"/>
</dbReference>
<dbReference type="FunFam" id="2.160.10.10:FF:000002">
    <property type="entry name" value="Serine acetyltransferase"/>
    <property type="match status" value="1"/>
</dbReference>
<dbReference type="InterPro" id="IPR005881">
    <property type="entry name" value="Ser_O-AcTrfase"/>
</dbReference>
<evidence type="ECO:0000256" key="9">
    <source>
        <dbReference type="SAM" id="SignalP"/>
    </source>
</evidence>
<dbReference type="UniPathway" id="UPA00136">
    <property type="reaction ID" value="UER00199"/>
</dbReference>
<dbReference type="PANTHER" id="PTHR36058">
    <property type="entry name" value="NUCLEOPHOSMIN"/>
    <property type="match status" value="1"/>
</dbReference>
<dbReference type="InterPro" id="IPR011004">
    <property type="entry name" value="Trimer_LpxA-like_sf"/>
</dbReference>
<dbReference type="GO" id="GO:0005737">
    <property type="term" value="C:cytoplasm"/>
    <property type="evidence" value="ECO:0007669"/>
    <property type="project" value="InterPro"/>
</dbReference>
<proteinExistence type="inferred from homology"/>
<evidence type="ECO:0000259" key="10">
    <source>
        <dbReference type="PROSITE" id="PS50015"/>
    </source>
</evidence>
<dbReference type="CDD" id="cd03354">
    <property type="entry name" value="LbH_SAT"/>
    <property type="match status" value="1"/>
</dbReference>
<feature type="signal peptide" evidence="9">
    <location>
        <begin position="1"/>
        <end position="23"/>
    </location>
</feature>
<evidence type="ECO:0000256" key="1">
    <source>
        <dbReference type="ARBA" id="ARBA00004876"/>
    </source>
</evidence>
<dbReference type="InterPro" id="IPR008139">
    <property type="entry name" value="SaposinB_dom"/>
</dbReference>
<dbReference type="PANTHER" id="PTHR36058:SF1">
    <property type="entry name" value="NUCLEOPHOSMIN"/>
    <property type="match status" value="1"/>
</dbReference>
<dbReference type="SMART" id="SM00971">
    <property type="entry name" value="SATase_N"/>
    <property type="match status" value="1"/>
</dbReference>
<keyword evidence="4" id="KW-0028">Amino-acid biosynthesis</keyword>
<dbReference type="InterPro" id="IPR053376">
    <property type="entry name" value="Serine_acetyltransferase"/>
</dbReference>
<evidence type="ECO:0000256" key="8">
    <source>
        <dbReference type="SAM" id="MobiDB-lite"/>
    </source>
</evidence>
<dbReference type="InterPro" id="IPR001451">
    <property type="entry name" value="Hexapep"/>
</dbReference>
<dbReference type="InterPro" id="IPR045304">
    <property type="entry name" value="LbH_SAT"/>
</dbReference>
<comment type="similarity">
    <text evidence="2">Belongs to the transferase hexapeptide repeat family.</text>
</comment>
<feature type="compositionally biased region" description="Acidic residues" evidence="8">
    <location>
        <begin position="223"/>
        <end position="236"/>
    </location>
</feature>
<dbReference type="GO" id="GO:0006535">
    <property type="term" value="P:cysteine biosynthetic process from serine"/>
    <property type="evidence" value="ECO:0007669"/>
    <property type="project" value="InterPro"/>
</dbReference>
<feature type="chain" id="PRO_5007831300" description="serine O-acetyltransferase" evidence="9">
    <location>
        <begin position="24"/>
        <end position="487"/>
    </location>
</feature>
<comment type="pathway">
    <text evidence="1">Amino-acid biosynthesis; L-cysteine biosynthesis; L-cysteine from L-serine: step 1/2.</text>
</comment>
<dbReference type="Pfam" id="PF00132">
    <property type="entry name" value="Hexapep"/>
    <property type="match status" value="1"/>
</dbReference>
<dbReference type="Pfam" id="PF06426">
    <property type="entry name" value="SATase_N"/>
    <property type="match status" value="1"/>
</dbReference>
<dbReference type="NCBIfam" id="NF041874">
    <property type="entry name" value="EPS_EpsC"/>
    <property type="match status" value="1"/>
</dbReference>
<dbReference type="STRING" id="79200.A0A162AME3"/>
<keyword evidence="6" id="KW-1015">Disulfide bond</keyword>
<evidence type="ECO:0000256" key="4">
    <source>
        <dbReference type="ARBA" id="ARBA00022605"/>
    </source>
</evidence>
<protein>
    <recommendedName>
        <fullName evidence="3">serine O-acetyltransferase</fullName>
        <ecNumber evidence="3">2.3.1.30</ecNumber>
    </recommendedName>
</protein>
<dbReference type="Gene3D" id="1.10.3130.10">
    <property type="entry name" value="serine acetyltransferase, domain 1"/>
    <property type="match status" value="1"/>
</dbReference>
<evidence type="ECO:0000313" key="11">
    <source>
        <dbReference type="EMBL" id="KZN03233.1"/>
    </source>
</evidence>
<dbReference type="EMBL" id="LNRQ01000003">
    <property type="protein sequence ID" value="KZN03233.1"/>
    <property type="molecule type" value="Genomic_DNA"/>
</dbReference>
<dbReference type="NCBIfam" id="TIGR01172">
    <property type="entry name" value="cysE"/>
    <property type="match status" value="1"/>
</dbReference>
<dbReference type="EC" id="2.3.1.30" evidence="3"/>
<sequence length="487" mass="53494">MMNKSTLLIVLILFVYTFVPSLCSKKAAAGVARKEDIPYIKCGVCQKLTNQLYQQVEAKQQQISPKKISEYEIIEIAENVCNLKKQEADWILKIDIVEEGDRLELVEYDSEGQCNSECKTIERACQEIMGYYDTDVAEFLYKKKPQITQLVDYLCKDLSKACSTKPPPVPKGRTPGEAFVPKSVKEAEMEKLMKSMEGMPGAPGMKMYSRDDLMNNMQNLGNEDADEEDDDDDDSEFPSNLGKVLRQKEAKKDDWKQKITKGIQDTSETLLSTLLYDLFLDTFSNDAELRAATVADLRAARLRDPACVSFSHCLLNYKGFLAIQAHRVAHKLWSESRKPLALALQSRISDVFAVDIHPAATIGKGVLFDHATGVVVGETAVIGNNVSILHHVTLGGTGKAGGDRHPKIGDGVLIGAGATILGNVMIGEGAKIGAGSVVLINVPPRTTAVGNPARLMGGKDHPSQHKDVPGESMDHTSFMSQWSDYII</sequence>
<evidence type="ECO:0000256" key="6">
    <source>
        <dbReference type="ARBA" id="ARBA00023157"/>
    </source>
</evidence>
<feature type="region of interest" description="Disordered" evidence="8">
    <location>
        <begin position="450"/>
        <end position="474"/>
    </location>
</feature>
<dbReference type="InterPro" id="IPR010493">
    <property type="entry name" value="Ser_AcTrfase_N"/>
</dbReference>
<feature type="compositionally biased region" description="Basic and acidic residues" evidence="8">
    <location>
        <begin position="457"/>
        <end position="474"/>
    </location>
</feature>
<dbReference type="PROSITE" id="PS50015">
    <property type="entry name" value="SAP_B"/>
    <property type="match status" value="1"/>
</dbReference>
<dbReference type="Gene3D" id="2.160.10.10">
    <property type="entry name" value="Hexapeptide repeat proteins"/>
    <property type="match status" value="1"/>
</dbReference>
<evidence type="ECO:0000256" key="7">
    <source>
        <dbReference type="ARBA" id="ARBA00023315"/>
    </source>
</evidence>
<dbReference type="Gramene" id="KZN03233">
    <property type="protein sequence ID" value="KZN03233"/>
    <property type="gene ID" value="DCAR_011989"/>
</dbReference>
<gene>
    <name evidence="11" type="ORF">DCAR_011989</name>
</gene>
<evidence type="ECO:0000256" key="2">
    <source>
        <dbReference type="ARBA" id="ARBA00007274"/>
    </source>
</evidence>
<organism evidence="11">
    <name type="scientific">Daucus carota subsp. sativus</name>
    <name type="common">Carrot</name>
    <dbReference type="NCBI Taxonomy" id="79200"/>
    <lineage>
        <taxon>Eukaryota</taxon>
        <taxon>Viridiplantae</taxon>
        <taxon>Streptophyta</taxon>
        <taxon>Embryophyta</taxon>
        <taxon>Tracheophyta</taxon>
        <taxon>Spermatophyta</taxon>
        <taxon>Magnoliopsida</taxon>
        <taxon>eudicotyledons</taxon>
        <taxon>Gunneridae</taxon>
        <taxon>Pentapetalae</taxon>
        <taxon>asterids</taxon>
        <taxon>campanulids</taxon>
        <taxon>Apiales</taxon>
        <taxon>Apiaceae</taxon>
        <taxon>Apioideae</taxon>
        <taxon>Scandiceae</taxon>
        <taxon>Daucinae</taxon>
        <taxon>Daucus</taxon>
        <taxon>Daucus sect. Daucus</taxon>
    </lineage>
</organism>
<keyword evidence="5" id="KW-0808">Transferase</keyword>
<dbReference type="InterPro" id="IPR018357">
    <property type="entry name" value="Hexapep_transf_CS"/>
</dbReference>
<evidence type="ECO:0000256" key="3">
    <source>
        <dbReference type="ARBA" id="ARBA00013266"/>
    </source>
</evidence>
<dbReference type="AlphaFoldDB" id="A0A162AME3"/>